<dbReference type="InterPro" id="IPR016024">
    <property type="entry name" value="ARM-type_fold"/>
</dbReference>
<dbReference type="GO" id="GO:0003723">
    <property type="term" value="F:RNA binding"/>
    <property type="evidence" value="ECO:0007669"/>
    <property type="project" value="InterPro"/>
</dbReference>
<dbReference type="EMBL" id="KZ613943">
    <property type="protein sequence ID" value="PMD42246.1"/>
    <property type="molecule type" value="Genomic_DNA"/>
</dbReference>
<feature type="region of interest" description="Disordered" evidence="7">
    <location>
        <begin position="684"/>
        <end position="780"/>
    </location>
</feature>
<keyword evidence="9" id="KW-1185">Reference proteome</keyword>
<dbReference type="Pfam" id="PF22493">
    <property type="entry name" value="PUF_NOP9"/>
    <property type="match status" value="1"/>
</dbReference>
<dbReference type="OrthoDB" id="392571at2759"/>
<evidence type="ECO:0000256" key="6">
    <source>
        <dbReference type="ARBA" id="ARBA00031929"/>
    </source>
</evidence>
<gene>
    <name evidence="8" type="ORF">L207DRAFT_510481</name>
</gene>
<sequence length="780" mass="85869">MPRENKAKRGRREEKKEEKALKRKREKGEDDTPRQKKQKSQDEDPAENDDVKITGLDNDYIPLVDEADTAATERPFYGMLEDEEQEYFRHADELLELNDFPSEEERSLFLENVYREADGKELKIACSQSCSRLMERLILLSSAEQKKKLFEKFAGNFAHLVQHRFASHCCETLFIQSAPVVTEELIADSKKNKDVEEKDVVSMETLFLQTLDELEGKMTFLLTDRFASHTLRVLLVVLSGRALEQASTRSLLQSKKKEKISITGLDTSPTELTLSKRSVPSSFHFAVEKIISDTIATMDTSFIRILATHPTGNPTLQLLLELELSNPNTKKGTNAAEKTIISALLPDNIEEEGSESATFVNGILYDAIGSRLLETICTFAPGKLFKSLYRSTFKSRLGALARNEISSYPTIRVLNRLSKEDLEEAIEQIIPQLEGLVQRSRTTVIKTLFERCAARGADTTALTAALATAYGSDPSTIILKIASIDDLSSLLSTVFPTAPSPTDDSKPPTRPAPPLKPSPPQLHGSLLAQALLSIPGPPSELIQTGLLALPSETLLALSLYATTTHILQSALQPTSNNTPFRRKLIHAFLFPSSSTTTQQRHPTIQTLALSPTGSHVLNTLLLSTSTPSALFSLTERIATTLTTSEHLLRDSFSGRIVWRNWSLDLFKRRRGEWVNTIKAHASSLASVQQPSVPAHVEPEDGELGEKKKDKGKAGKDKKGKGKPEHNPKGKANPEGKSAIQLAREKFAAAKAEKLAGGSSNSRPSFKNVGAKGRGTGANAT</sequence>
<feature type="compositionally biased region" description="Gly residues" evidence="7">
    <location>
        <begin position="771"/>
        <end position="780"/>
    </location>
</feature>
<evidence type="ECO:0000256" key="2">
    <source>
        <dbReference type="ARBA" id="ARBA00016427"/>
    </source>
</evidence>
<dbReference type="GO" id="GO:0005730">
    <property type="term" value="C:nucleolus"/>
    <property type="evidence" value="ECO:0007669"/>
    <property type="project" value="UniProtKB-SubCell"/>
</dbReference>
<dbReference type="GO" id="GO:0030688">
    <property type="term" value="C:preribosome, small subunit precursor"/>
    <property type="evidence" value="ECO:0007669"/>
    <property type="project" value="TreeGrafter"/>
</dbReference>
<evidence type="ECO:0000313" key="9">
    <source>
        <dbReference type="Proteomes" id="UP000235786"/>
    </source>
</evidence>
<evidence type="ECO:0000256" key="1">
    <source>
        <dbReference type="ARBA" id="ARBA00004604"/>
    </source>
</evidence>
<dbReference type="SUPFAM" id="SSF48371">
    <property type="entry name" value="ARM repeat"/>
    <property type="match status" value="1"/>
</dbReference>
<dbReference type="InterPro" id="IPR001313">
    <property type="entry name" value="Pumilio_RNA-bd_rpt"/>
</dbReference>
<comment type="function">
    <text evidence="4">RNA-binding nucleolar protein required for pre-rRNA processing. Involved in production of 18S rRNA and assembly of small ribosomal subunit.</text>
</comment>
<dbReference type="Gene3D" id="1.25.10.10">
    <property type="entry name" value="Leucine-rich Repeat Variant"/>
    <property type="match status" value="2"/>
</dbReference>
<evidence type="ECO:0000256" key="7">
    <source>
        <dbReference type="SAM" id="MobiDB-lite"/>
    </source>
</evidence>
<name>A0A2J6RUQ9_HYAVF</name>
<dbReference type="InterPro" id="IPR011989">
    <property type="entry name" value="ARM-like"/>
</dbReference>
<evidence type="ECO:0000256" key="3">
    <source>
        <dbReference type="ARBA" id="ARBA00022737"/>
    </source>
</evidence>
<dbReference type="InterPro" id="IPR040000">
    <property type="entry name" value="NOP9"/>
</dbReference>
<dbReference type="GO" id="GO:0000447">
    <property type="term" value="P:endonucleolytic cleavage in ITS1 to separate SSU-rRNA from 5.8S rRNA and LSU-rRNA from tricistronic rRNA transcript (SSU-rRNA, 5.8S rRNA, LSU-rRNA)"/>
    <property type="evidence" value="ECO:0007669"/>
    <property type="project" value="TreeGrafter"/>
</dbReference>
<dbReference type="PANTHER" id="PTHR13102">
    <property type="entry name" value="NUCLEOLAR PROTEIN 9"/>
    <property type="match status" value="1"/>
</dbReference>
<dbReference type="Proteomes" id="UP000235786">
    <property type="component" value="Unassembled WGS sequence"/>
</dbReference>
<dbReference type="GO" id="GO:0000480">
    <property type="term" value="P:endonucleolytic cleavage in 5'-ETS of tricistronic rRNA transcript (SSU-rRNA, 5.8S rRNA, LSU-rRNA)"/>
    <property type="evidence" value="ECO:0007669"/>
    <property type="project" value="TreeGrafter"/>
</dbReference>
<reference evidence="8 9" key="1">
    <citation type="submission" date="2016-04" db="EMBL/GenBank/DDBJ databases">
        <title>A degradative enzymes factory behind the ericoid mycorrhizal symbiosis.</title>
        <authorList>
            <consortium name="DOE Joint Genome Institute"/>
            <person name="Martino E."/>
            <person name="Morin E."/>
            <person name="Grelet G."/>
            <person name="Kuo A."/>
            <person name="Kohler A."/>
            <person name="Daghino S."/>
            <person name="Barry K."/>
            <person name="Choi C."/>
            <person name="Cichocki N."/>
            <person name="Clum A."/>
            <person name="Copeland A."/>
            <person name="Hainaut M."/>
            <person name="Haridas S."/>
            <person name="Labutti K."/>
            <person name="Lindquist E."/>
            <person name="Lipzen A."/>
            <person name="Khouja H.-R."/>
            <person name="Murat C."/>
            <person name="Ohm R."/>
            <person name="Olson A."/>
            <person name="Spatafora J."/>
            <person name="Veneault-Fourrey C."/>
            <person name="Henrissat B."/>
            <person name="Grigoriev I."/>
            <person name="Martin F."/>
            <person name="Perotto S."/>
        </authorList>
    </citation>
    <scope>NUCLEOTIDE SEQUENCE [LARGE SCALE GENOMIC DNA]</scope>
    <source>
        <strain evidence="8 9">F</strain>
    </source>
</reference>
<evidence type="ECO:0000256" key="5">
    <source>
        <dbReference type="ARBA" id="ARBA00030932"/>
    </source>
</evidence>
<feature type="compositionally biased region" description="Basic and acidic residues" evidence="7">
    <location>
        <begin position="1"/>
        <end position="42"/>
    </location>
</feature>
<dbReference type="GO" id="GO:0000056">
    <property type="term" value="P:ribosomal small subunit export from nucleus"/>
    <property type="evidence" value="ECO:0007669"/>
    <property type="project" value="TreeGrafter"/>
</dbReference>
<feature type="region of interest" description="Disordered" evidence="7">
    <location>
        <begin position="1"/>
        <end position="57"/>
    </location>
</feature>
<comment type="subcellular location">
    <subcellularLocation>
        <location evidence="1">Nucleus</location>
        <location evidence="1">Nucleolus</location>
    </subcellularLocation>
</comment>
<feature type="compositionally biased region" description="Basic and acidic residues" evidence="7">
    <location>
        <begin position="703"/>
        <end position="733"/>
    </location>
</feature>
<protein>
    <recommendedName>
        <fullName evidence="2">Nucleolar protein 9</fullName>
    </recommendedName>
    <alternativeName>
        <fullName evidence="5 6">Pumilio domain-containing protein NOP9</fullName>
    </alternativeName>
</protein>
<feature type="region of interest" description="Disordered" evidence="7">
    <location>
        <begin position="495"/>
        <end position="521"/>
    </location>
</feature>
<evidence type="ECO:0000256" key="4">
    <source>
        <dbReference type="ARBA" id="ARBA00024893"/>
    </source>
</evidence>
<accession>A0A2J6RUQ9</accession>
<organism evidence="8 9">
    <name type="scientific">Hyaloscypha variabilis (strain UAMH 11265 / GT02V1 / F)</name>
    <name type="common">Meliniomyces variabilis</name>
    <dbReference type="NCBI Taxonomy" id="1149755"/>
    <lineage>
        <taxon>Eukaryota</taxon>
        <taxon>Fungi</taxon>
        <taxon>Dikarya</taxon>
        <taxon>Ascomycota</taxon>
        <taxon>Pezizomycotina</taxon>
        <taxon>Leotiomycetes</taxon>
        <taxon>Helotiales</taxon>
        <taxon>Hyaloscyphaceae</taxon>
        <taxon>Hyaloscypha</taxon>
        <taxon>Hyaloscypha variabilis</taxon>
    </lineage>
</organism>
<feature type="compositionally biased region" description="Basic and acidic residues" evidence="7">
    <location>
        <begin position="742"/>
        <end position="753"/>
    </location>
</feature>
<evidence type="ECO:0000313" key="8">
    <source>
        <dbReference type="EMBL" id="PMD42246.1"/>
    </source>
</evidence>
<dbReference type="PANTHER" id="PTHR13102:SF0">
    <property type="entry name" value="NUCLEOLAR PROTEIN 9"/>
    <property type="match status" value="1"/>
</dbReference>
<dbReference type="STRING" id="1149755.A0A2J6RUQ9"/>
<dbReference type="GO" id="GO:0000472">
    <property type="term" value="P:endonucleolytic cleavage to generate mature 5'-end of SSU-rRNA from (SSU-rRNA, 5.8S rRNA, LSU-rRNA)"/>
    <property type="evidence" value="ECO:0007669"/>
    <property type="project" value="TreeGrafter"/>
</dbReference>
<dbReference type="GO" id="GO:0030686">
    <property type="term" value="C:90S preribosome"/>
    <property type="evidence" value="ECO:0007669"/>
    <property type="project" value="TreeGrafter"/>
</dbReference>
<dbReference type="AlphaFoldDB" id="A0A2J6RUQ9"/>
<proteinExistence type="predicted"/>
<dbReference type="SMART" id="SM00025">
    <property type="entry name" value="Pumilio"/>
    <property type="match status" value="7"/>
</dbReference>
<keyword evidence="3" id="KW-0677">Repeat</keyword>
<feature type="compositionally biased region" description="Pro residues" evidence="7">
    <location>
        <begin position="508"/>
        <end position="520"/>
    </location>
</feature>